<organism evidence="1 2">
    <name type="scientific">Synechococcus phage S-SCSM1</name>
    <dbReference type="NCBI Taxonomy" id="2588487"/>
    <lineage>
        <taxon>Viruses</taxon>
        <taxon>Duplodnaviria</taxon>
        <taxon>Heunggongvirae</taxon>
        <taxon>Uroviricota</taxon>
        <taxon>Caudoviricetes</taxon>
        <taxon>Pantevenvirales</taxon>
        <taxon>Kyanoviridae</taxon>
        <taxon>Zhoulongquanvirus</taxon>
        <taxon>Zhoulongquanvirus esscess</taxon>
    </lineage>
</organism>
<reference evidence="1" key="1">
    <citation type="submission" date="2019-04" db="EMBL/GenBank/DDBJ databases">
        <title>Genomic and proteomic characterization of cyanophage S-SCSM1 provides new insights into understanding the viral gene diversity and phage-host interactions.</title>
        <authorList>
            <person name="Wang Q."/>
            <person name="Xu Y."/>
            <person name="Jiao N."/>
            <person name="Zhang R."/>
        </authorList>
    </citation>
    <scope>NUCLEOTIDE SEQUENCE [LARGE SCALE GENOMIC DNA]</scope>
</reference>
<protein>
    <submittedName>
        <fullName evidence="1">Uncharacterized protein</fullName>
    </submittedName>
</protein>
<dbReference type="Proteomes" id="UP000515683">
    <property type="component" value="Segment"/>
</dbReference>
<sequence length="94" mass="11286">MSEFPKDWRYADDRMQLRAAVFRALSHHLNDHCRAVYEFCHDWVSQGNDNTNNIEHHFEKYLTETHREKVYQLEKCLEIEPGWYAPDNKSSTGK</sequence>
<keyword evidence="2" id="KW-1185">Reference proteome</keyword>
<evidence type="ECO:0000313" key="2">
    <source>
        <dbReference type="Proteomes" id="UP000515683"/>
    </source>
</evidence>
<proteinExistence type="predicted"/>
<evidence type="ECO:0000313" key="1">
    <source>
        <dbReference type="EMBL" id="QFG06406.1"/>
    </source>
</evidence>
<dbReference type="EMBL" id="MK867354">
    <property type="protein sequence ID" value="QFG06406.1"/>
    <property type="molecule type" value="Genomic_DNA"/>
</dbReference>
<accession>A0A6M2ZIL2</accession>
<gene>
    <name evidence="1" type="ORF">SSCSM1_147</name>
</gene>
<name>A0A6M2ZIL2_9CAUD</name>